<dbReference type="EMBL" id="FOUM01000006">
    <property type="protein sequence ID" value="SFM55181.1"/>
    <property type="molecule type" value="Genomic_DNA"/>
</dbReference>
<dbReference type="Proteomes" id="UP000183766">
    <property type="component" value="Unassembled WGS sequence"/>
</dbReference>
<dbReference type="PANTHER" id="PTHR43300">
    <property type="entry name" value="ACETYLTRANSFERASE"/>
    <property type="match status" value="1"/>
</dbReference>
<organism evidence="6 7">
    <name type="scientific">Bacteroides xylanisolvens</name>
    <dbReference type="NCBI Taxonomy" id="371601"/>
    <lineage>
        <taxon>Bacteria</taxon>
        <taxon>Pseudomonadati</taxon>
        <taxon>Bacteroidota</taxon>
        <taxon>Bacteroidia</taxon>
        <taxon>Bacteroidales</taxon>
        <taxon>Bacteroidaceae</taxon>
        <taxon>Bacteroides</taxon>
    </lineage>
</organism>
<evidence type="ECO:0000313" key="6">
    <source>
        <dbReference type="EMBL" id="SFM55181.1"/>
    </source>
</evidence>
<dbReference type="Gene3D" id="2.160.10.10">
    <property type="entry name" value="Hexapeptide repeat proteins"/>
    <property type="match status" value="1"/>
</dbReference>
<dbReference type="InterPro" id="IPR001451">
    <property type="entry name" value="Hexapep"/>
</dbReference>
<sequence>MSIIKSAYLELVKVLSPVRHARMIGVSLGDNCLVYRSMEWPSEPYLVTIGNNVQLTKGVAIHTHGGGNVVRRKVPDFDVFGKVVIKDWAYIGAHAQIMPGVTIGEGAMVAAGSVVTKSVPDGMVVGGNPAKILCSVEEYIERNMQYNVHTKGIGEKEKKQCLLTMDESMFLKK</sequence>
<dbReference type="CDD" id="cd04647">
    <property type="entry name" value="LbH_MAT_like"/>
    <property type="match status" value="1"/>
</dbReference>
<dbReference type="PROSITE" id="PS00101">
    <property type="entry name" value="HEXAPEP_TRANSFERASES"/>
    <property type="match status" value="1"/>
</dbReference>
<dbReference type="InterPro" id="IPR011004">
    <property type="entry name" value="Trimer_LpxA-like_sf"/>
</dbReference>
<dbReference type="Proteomes" id="UP000435059">
    <property type="component" value="Unassembled WGS sequence"/>
</dbReference>
<dbReference type="Pfam" id="PF00132">
    <property type="entry name" value="Hexapep"/>
    <property type="match status" value="1"/>
</dbReference>
<dbReference type="AlphaFoldDB" id="A0A1I4RSL7"/>
<reference evidence="5 8" key="2">
    <citation type="journal article" date="2019" name="Nat. Med.">
        <title>A library of human gut bacterial isolates paired with longitudinal multiomics data enables mechanistic microbiome research.</title>
        <authorList>
            <person name="Poyet M."/>
            <person name="Groussin M."/>
            <person name="Gibbons S.M."/>
            <person name="Avila-Pacheco J."/>
            <person name="Jiang X."/>
            <person name="Kearney S.M."/>
            <person name="Perrotta A.R."/>
            <person name="Berdy B."/>
            <person name="Zhao S."/>
            <person name="Lieberman T.D."/>
            <person name="Swanson P.K."/>
            <person name="Smith M."/>
            <person name="Roesemann S."/>
            <person name="Alexander J.E."/>
            <person name="Rich S.A."/>
            <person name="Livny J."/>
            <person name="Vlamakis H."/>
            <person name="Clish C."/>
            <person name="Bullock K."/>
            <person name="Deik A."/>
            <person name="Scott J."/>
            <person name="Pierce K.A."/>
            <person name="Xavier R.J."/>
            <person name="Alm E.J."/>
        </authorList>
    </citation>
    <scope>NUCLEOTIDE SEQUENCE [LARGE SCALE GENOMIC DNA]</scope>
    <source>
        <strain evidence="5 8">BIOML-A74</strain>
    </source>
</reference>
<proteinExistence type="inferred from homology"/>
<evidence type="ECO:0000256" key="4">
    <source>
        <dbReference type="ARBA" id="ARBA00023315"/>
    </source>
</evidence>
<evidence type="ECO:0000313" key="8">
    <source>
        <dbReference type="Proteomes" id="UP000435059"/>
    </source>
</evidence>
<dbReference type="EMBL" id="WDES01000013">
    <property type="protein sequence ID" value="KAB6088417.1"/>
    <property type="molecule type" value="Genomic_DNA"/>
</dbReference>
<evidence type="ECO:0000256" key="1">
    <source>
        <dbReference type="ARBA" id="ARBA00007274"/>
    </source>
</evidence>
<gene>
    <name evidence="5" type="ORF">GA574_09350</name>
    <name evidence="6" type="ORF">SAMN05216250_106146</name>
</gene>
<dbReference type="InterPro" id="IPR050179">
    <property type="entry name" value="Trans_hexapeptide_repeat"/>
</dbReference>
<dbReference type="SUPFAM" id="SSF51161">
    <property type="entry name" value="Trimeric LpxA-like enzymes"/>
    <property type="match status" value="1"/>
</dbReference>
<evidence type="ECO:0000313" key="7">
    <source>
        <dbReference type="Proteomes" id="UP000183766"/>
    </source>
</evidence>
<keyword evidence="8" id="KW-1185">Reference proteome</keyword>
<dbReference type="GO" id="GO:0016746">
    <property type="term" value="F:acyltransferase activity"/>
    <property type="evidence" value="ECO:0007669"/>
    <property type="project" value="UniProtKB-KW"/>
</dbReference>
<evidence type="ECO:0000256" key="2">
    <source>
        <dbReference type="ARBA" id="ARBA00022679"/>
    </source>
</evidence>
<accession>A0A1I4RSL7</accession>
<dbReference type="Pfam" id="PF14602">
    <property type="entry name" value="Hexapep_2"/>
    <property type="match status" value="1"/>
</dbReference>
<reference evidence="6 7" key="1">
    <citation type="submission" date="2016-10" db="EMBL/GenBank/DDBJ databases">
        <authorList>
            <person name="de Groot N.N."/>
        </authorList>
    </citation>
    <scope>NUCLEOTIDE SEQUENCE [LARGE SCALE GENOMIC DNA]</scope>
    <source>
        <strain evidence="6 7">NLAE-zl-C202</strain>
    </source>
</reference>
<evidence type="ECO:0000313" key="5">
    <source>
        <dbReference type="EMBL" id="KAB6088417.1"/>
    </source>
</evidence>
<evidence type="ECO:0000256" key="3">
    <source>
        <dbReference type="ARBA" id="ARBA00022737"/>
    </source>
</evidence>
<name>A0A1I4RSL7_9BACE</name>
<comment type="similarity">
    <text evidence="1">Belongs to the transferase hexapeptide repeat family.</text>
</comment>
<dbReference type="RefSeq" id="WP_004325742.1">
    <property type="nucleotide sequence ID" value="NZ_FOUM01000006.1"/>
</dbReference>
<protein>
    <submittedName>
        <fullName evidence="5">Acyltransferase</fullName>
    </submittedName>
    <submittedName>
        <fullName evidence="6">Hexapeptide repeat of succinyl-transferase</fullName>
    </submittedName>
</protein>
<keyword evidence="2 6" id="KW-0808">Transferase</keyword>
<keyword evidence="3" id="KW-0677">Repeat</keyword>
<dbReference type="InterPro" id="IPR018357">
    <property type="entry name" value="Hexapep_transf_CS"/>
</dbReference>
<keyword evidence="4 5" id="KW-0012">Acyltransferase</keyword>